<dbReference type="AlphaFoldDB" id="A0AAV7THR4"/>
<protein>
    <submittedName>
        <fullName evidence="2">Uncharacterized protein</fullName>
    </submittedName>
</protein>
<sequence length="98" mass="11212">MQHELSNSKQQAAWASSMRRSNPAASMEDQSTIQQINLEEILKAARVAASMYSKEWIPRQISGDVASERPSQEMPNEEEHSQTSREEMDRADEPKKHQ</sequence>
<evidence type="ECO:0000313" key="3">
    <source>
        <dbReference type="Proteomes" id="UP001066276"/>
    </source>
</evidence>
<evidence type="ECO:0000313" key="2">
    <source>
        <dbReference type="EMBL" id="KAJ1176127.1"/>
    </source>
</evidence>
<accession>A0AAV7THR4</accession>
<gene>
    <name evidence="2" type="ORF">NDU88_001410</name>
</gene>
<comment type="caution">
    <text evidence="2">The sequence shown here is derived from an EMBL/GenBank/DDBJ whole genome shotgun (WGS) entry which is preliminary data.</text>
</comment>
<organism evidence="2 3">
    <name type="scientific">Pleurodeles waltl</name>
    <name type="common">Iberian ribbed newt</name>
    <dbReference type="NCBI Taxonomy" id="8319"/>
    <lineage>
        <taxon>Eukaryota</taxon>
        <taxon>Metazoa</taxon>
        <taxon>Chordata</taxon>
        <taxon>Craniata</taxon>
        <taxon>Vertebrata</taxon>
        <taxon>Euteleostomi</taxon>
        <taxon>Amphibia</taxon>
        <taxon>Batrachia</taxon>
        <taxon>Caudata</taxon>
        <taxon>Salamandroidea</taxon>
        <taxon>Salamandridae</taxon>
        <taxon>Pleurodelinae</taxon>
        <taxon>Pleurodeles</taxon>
    </lineage>
</organism>
<proteinExistence type="predicted"/>
<dbReference type="EMBL" id="JANPWB010000006">
    <property type="protein sequence ID" value="KAJ1176127.1"/>
    <property type="molecule type" value="Genomic_DNA"/>
</dbReference>
<feature type="region of interest" description="Disordered" evidence="1">
    <location>
        <begin position="1"/>
        <end position="31"/>
    </location>
</feature>
<reference evidence="2" key="1">
    <citation type="journal article" date="2022" name="bioRxiv">
        <title>Sequencing and chromosome-scale assembly of the giantPleurodeles waltlgenome.</title>
        <authorList>
            <person name="Brown T."/>
            <person name="Elewa A."/>
            <person name="Iarovenko S."/>
            <person name="Subramanian E."/>
            <person name="Araus A.J."/>
            <person name="Petzold A."/>
            <person name="Susuki M."/>
            <person name="Suzuki K.-i.T."/>
            <person name="Hayashi T."/>
            <person name="Toyoda A."/>
            <person name="Oliveira C."/>
            <person name="Osipova E."/>
            <person name="Leigh N.D."/>
            <person name="Simon A."/>
            <person name="Yun M.H."/>
        </authorList>
    </citation>
    <scope>NUCLEOTIDE SEQUENCE</scope>
    <source>
        <strain evidence="2">20211129_DDA</strain>
        <tissue evidence="2">Liver</tissue>
    </source>
</reference>
<evidence type="ECO:0000256" key="1">
    <source>
        <dbReference type="SAM" id="MobiDB-lite"/>
    </source>
</evidence>
<feature type="compositionally biased region" description="Basic and acidic residues" evidence="1">
    <location>
        <begin position="66"/>
        <end position="98"/>
    </location>
</feature>
<name>A0AAV7THR4_PLEWA</name>
<dbReference type="Proteomes" id="UP001066276">
    <property type="component" value="Chromosome 3_2"/>
</dbReference>
<feature type="region of interest" description="Disordered" evidence="1">
    <location>
        <begin position="54"/>
        <end position="98"/>
    </location>
</feature>
<keyword evidence="3" id="KW-1185">Reference proteome</keyword>